<organism evidence="5 6">
    <name type="scientific">Thalassiosira oceanica</name>
    <name type="common">Marine diatom</name>
    <dbReference type="NCBI Taxonomy" id="159749"/>
    <lineage>
        <taxon>Eukaryota</taxon>
        <taxon>Sar</taxon>
        <taxon>Stramenopiles</taxon>
        <taxon>Ochrophyta</taxon>
        <taxon>Bacillariophyta</taxon>
        <taxon>Coscinodiscophyceae</taxon>
        <taxon>Thalassiosirophycidae</taxon>
        <taxon>Thalassiosirales</taxon>
        <taxon>Thalassiosiraceae</taxon>
        <taxon>Thalassiosira</taxon>
    </lineage>
</organism>
<evidence type="ECO:0000256" key="1">
    <source>
        <dbReference type="PROSITE-ProRule" id="PRU00175"/>
    </source>
</evidence>
<feature type="region of interest" description="Disordered" evidence="2">
    <location>
        <begin position="84"/>
        <end position="121"/>
    </location>
</feature>
<dbReference type="InterPro" id="IPR001841">
    <property type="entry name" value="Znf_RING"/>
</dbReference>
<accession>K0RKH4</accession>
<feature type="compositionally biased region" description="Acidic residues" evidence="2">
    <location>
        <begin position="236"/>
        <end position="249"/>
    </location>
</feature>
<dbReference type="PROSITE" id="PS50089">
    <property type="entry name" value="ZF_RING_2"/>
    <property type="match status" value="1"/>
</dbReference>
<feature type="chain" id="PRO_5003836354" description="RING-type domain-containing protein" evidence="3">
    <location>
        <begin position="20"/>
        <end position="649"/>
    </location>
</feature>
<gene>
    <name evidence="5" type="ORF">THAOC_31708</name>
</gene>
<feature type="region of interest" description="Disordered" evidence="2">
    <location>
        <begin position="628"/>
        <end position="649"/>
    </location>
</feature>
<dbReference type="AlphaFoldDB" id="K0RKH4"/>
<dbReference type="InterPro" id="IPR007621">
    <property type="entry name" value="TPM_dom"/>
</dbReference>
<keyword evidence="3" id="KW-0732">Signal</keyword>
<comment type="caution">
    <text evidence="5">The sequence shown here is derived from an EMBL/GenBank/DDBJ whole genome shotgun (WGS) entry which is preliminary data.</text>
</comment>
<evidence type="ECO:0000259" key="4">
    <source>
        <dbReference type="PROSITE" id="PS50089"/>
    </source>
</evidence>
<evidence type="ECO:0000256" key="2">
    <source>
        <dbReference type="SAM" id="MobiDB-lite"/>
    </source>
</evidence>
<feature type="signal peptide" evidence="3">
    <location>
        <begin position="1"/>
        <end position="19"/>
    </location>
</feature>
<dbReference type="InterPro" id="IPR013083">
    <property type="entry name" value="Znf_RING/FYVE/PHD"/>
</dbReference>
<dbReference type="Gene3D" id="3.10.310.50">
    <property type="match status" value="1"/>
</dbReference>
<dbReference type="InterPro" id="IPR042862">
    <property type="entry name" value="RNF32"/>
</dbReference>
<dbReference type="OMA" id="PWWRLEH"/>
<evidence type="ECO:0000313" key="5">
    <source>
        <dbReference type="EMBL" id="EJK49421.1"/>
    </source>
</evidence>
<reference evidence="5 6" key="1">
    <citation type="journal article" date="2012" name="Genome Biol.">
        <title>Genome and low-iron response of an oceanic diatom adapted to chronic iron limitation.</title>
        <authorList>
            <person name="Lommer M."/>
            <person name="Specht M."/>
            <person name="Roy A.S."/>
            <person name="Kraemer L."/>
            <person name="Andreson R."/>
            <person name="Gutowska M.A."/>
            <person name="Wolf J."/>
            <person name="Bergner S.V."/>
            <person name="Schilhabel M.B."/>
            <person name="Klostermeier U.C."/>
            <person name="Beiko R.G."/>
            <person name="Rosenstiel P."/>
            <person name="Hippler M."/>
            <person name="Laroche J."/>
        </authorList>
    </citation>
    <scope>NUCLEOTIDE SEQUENCE [LARGE SCALE GENOMIC DNA]</scope>
    <source>
        <strain evidence="5 6">CCMP1005</strain>
    </source>
</reference>
<dbReference type="Proteomes" id="UP000266841">
    <property type="component" value="Unassembled WGS sequence"/>
</dbReference>
<proteinExistence type="predicted"/>
<dbReference type="Gene3D" id="3.30.40.10">
    <property type="entry name" value="Zinc/RING finger domain, C3HC4 (zinc finger)"/>
    <property type="match status" value="1"/>
</dbReference>
<keyword evidence="1" id="KW-0862">Zinc</keyword>
<dbReference type="EMBL" id="AGNL01044819">
    <property type="protein sequence ID" value="EJK49421.1"/>
    <property type="molecule type" value="Genomic_DNA"/>
</dbReference>
<sequence>MLLTLRLLAVPSLLLHVQGVDEEAKEWTGGGLESTIREAFRGGVAGVASVSQFMKKFNPNEKDFEFGHRANNIYLPPAPITPFRGGLRSVPTTQEEKDNNPARSSGEAEETVDASSLTSSRDAGDVQYAARGFSSGLNAWAPDEFPDPWSSPLLCGGALTSSLVNEGPSAVEDSNSRAVEDFIGNGGDDGSKQLRRPLICDPDQVLDKKAVHDVAMQLRKFAETFAPLNSPAFDVDGAEGDVDELEDDGADSKDDGDLLASGEMEAESRSLRSLRSLTSSENAHSEIDSSVGGIFSSRTTSTLLTRRNEEPARKDRIEVAVALVEKDLVNSAAQFFSRYLHSSWSRKLAQEEEATNIVLIFISTLDRICYISSGSRIASVLPWWRLEHVVQDMKYDLRRGLSGEAINVAIADISALLIEGPPTLSDRLDDFFRRFGVVLAFTVFTFCFATWGEWRDRKRILFQETETILNAHERKKARLLQRDFKTSACPICLEPFLDEADQQCVDADKKDTHLRPELKRVDSWGIPLSGSDGKPIKMLRCGHIFDTTCWKAWVDSGSGNPWACPVCRQSVTRTKPRMASHPLNGPEERSPLFTRISASTLRPLRNYSSIGSFGPLSHPSVLTFPYGSSGSVSNPEDESLANEETPLVS</sequence>
<evidence type="ECO:0000313" key="6">
    <source>
        <dbReference type="Proteomes" id="UP000266841"/>
    </source>
</evidence>
<name>K0RKH4_THAOC</name>
<dbReference type="PANTHER" id="PTHR14991">
    <property type="entry name" value="RING FINGER PROTEIN 32"/>
    <property type="match status" value="1"/>
</dbReference>
<dbReference type="PANTHER" id="PTHR14991:SF0">
    <property type="entry name" value="RING FINGER PROTEIN 32"/>
    <property type="match status" value="1"/>
</dbReference>
<evidence type="ECO:0000256" key="3">
    <source>
        <dbReference type="SAM" id="SignalP"/>
    </source>
</evidence>
<dbReference type="SUPFAM" id="SSF57850">
    <property type="entry name" value="RING/U-box"/>
    <property type="match status" value="1"/>
</dbReference>
<protein>
    <recommendedName>
        <fullName evidence="4">RING-type domain-containing protein</fullName>
    </recommendedName>
</protein>
<dbReference type="SMART" id="SM00184">
    <property type="entry name" value="RING"/>
    <property type="match status" value="1"/>
</dbReference>
<dbReference type="OrthoDB" id="8062037at2759"/>
<keyword evidence="1" id="KW-0479">Metal-binding</keyword>
<dbReference type="Pfam" id="PF04536">
    <property type="entry name" value="TPM_phosphatase"/>
    <property type="match status" value="1"/>
</dbReference>
<feature type="domain" description="RING-type" evidence="4">
    <location>
        <begin position="489"/>
        <end position="568"/>
    </location>
</feature>
<feature type="region of interest" description="Disordered" evidence="2">
    <location>
        <begin position="232"/>
        <end position="265"/>
    </location>
</feature>
<dbReference type="eggNOG" id="ENOG502R7UK">
    <property type="taxonomic scope" value="Eukaryota"/>
</dbReference>
<keyword evidence="6" id="KW-1185">Reference proteome</keyword>
<dbReference type="GO" id="GO:0008270">
    <property type="term" value="F:zinc ion binding"/>
    <property type="evidence" value="ECO:0007669"/>
    <property type="project" value="UniProtKB-KW"/>
</dbReference>
<keyword evidence="1" id="KW-0863">Zinc-finger</keyword>